<comment type="caution">
    <text evidence="1">The sequence shown here is derived from an EMBL/GenBank/DDBJ whole genome shotgun (WGS) entry which is preliminary data.</text>
</comment>
<dbReference type="Proteomes" id="UP001243375">
    <property type="component" value="Unassembled WGS sequence"/>
</dbReference>
<proteinExistence type="predicted"/>
<evidence type="ECO:0000313" key="2">
    <source>
        <dbReference type="Proteomes" id="UP001243375"/>
    </source>
</evidence>
<dbReference type="EMBL" id="JASBWU010000010">
    <property type="protein sequence ID" value="KAJ9118530.1"/>
    <property type="molecule type" value="Genomic_DNA"/>
</dbReference>
<evidence type="ECO:0000313" key="1">
    <source>
        <dbReference type="EMBL" id="KAJ9118530.1"/>
    </source>
</evidence>
<name>A0ACC2X560_9TREE</name>
<protein>
    <submittedName>
        <fullName evidence="1">Uncharacterized protein</fullName>
    </submittedName>
</protein>
<keyword evidence="2" id="KW-1185">Reference proteome</keyword>
<sequence>MSVAVQSFVRSDDPHGIKFEEISDQVDNINVAKLLAKSNELPTQEEVDAYTAAVFDQEKDKSTFRQYDELEDNTPRKFYLYVIGEQHTKQTVKFNIDARKQAFEKPRAIMGIWEAMEMLDKLVDPSDPDTDASQIEHLLQTAEAMRKDGKPDWMQVTGLVHDLGKLLYFFGSDGSWDVVGDTFVVGCEFPQEKILYPGTFSANPDLDHPVYSTKNGIYKPGCGLDNVMITWGHDEYLYMVCKKQSTLPQAALNMIRYHSFYPWHREGAYKHLMEEKDEQALKDVLAFNPYDLYSKSDARPNPVELRPYYEGLINKFFPETINW</sequence>
<gene>
    <name evidence="1" type="ORF">QFC22_003749</name>
</gene>
<accession>A0ACC2X560</accession>
<organism evidence="1 2">
    <name type="scientific">Naganishia vaughanmartiniae</name>
    <dbReference type="NCBI Taxonomy" id="1424756"/>
    <lineage>
        <taxon>Eukaryota</taxon>
        <taxon>Fungi</taxon>
        <taxon>Dikarya</taxon>
        <taxon>Basidiomycota</taxon>
        <taxon>Agaricomycotina</taxon>
        <taxon>Tremellomycetes</taxon>
        <taxon>Filobasidiales</taxon>
        <taxon>Filobasidiaceae</taxon>
        <taxon>Naganishia</taxon>
    </lineage>
</organism>
<reference evidence="1" key="1">
    <citation type="submission" date="2023-04" db="EMBL/GenBank/DDBJ databases">
        <title>Draft Genome sequencing of Naganishia species isolated from polar environments using Oxford Nanopore Technology.</title>
        <authorList>
            <person name="Leo P."/>
            <person name="Venkateswaran K."/>
        </authorList>
    </citation>
    <scope>NUCLEOTIDE SEQUENCE</scope>
    <source>
        <strain evidence="1">MNA-CCFEE 5425</strain>
    </source>
</reference>